<dbReference type="Pfam" id="PF11716">
    <property type="entry name" value="MDMPI_N"/>
    <property type="match status" value="1"/>
</dbReference>
<dbReference type="GO" id="GO:0046872">
    <property type="term" value="F:metal ion binding"/>
    <property type="evidence" value="ECO:0007669"/>
    <property type="project" value="InterPro"/>
</dbReference>
<dbReference type="GeneID" id="96297729"/>
<feature type="domain" description="Mycothiol-dependent maleylpyruvate isomerase metal-binding" evidence="1">
    <location>
        <begin position="11"/>
        <end position="158"/>
    </location>
</feature>
<dbReference type="SUPFAM" id="SSF109854">
    <property type="entry name" value="DinB/YfiT-like putative metalloenzymes"/>
    <property type="match status" value="1"/>
</dbReference>
<dbReference type="InterPro" id="IPR034660">
    <property type="entry name" value="DinB/YfiT-like"/>
</dbReference>
<dbReference type="AlphaFoldDB" id="A0A1I3LM94"/>
<protein>
    <submittedName>
        <fullName evidence="2">TIGR03083 family protein</fullName>
    </submittedName>
</protein>
<organism evidence="2 3">
    <name type="scientific">Streptosporangium canum</name>
    <dbReference type="NCBI Taxonomy" id="324952"/>
    <lineage>
        <taxon>Bacteria</taxon>
        <taxon>Bacillati</taxon>
        <taxon>Actinomycetota</taxon>
        <taxon>Actinomycetes</taxon>
        <taxon>Streptosporangiales</taxon>
        <taxon>Streptosporangiaceae</taxon>
        <taxon>Streptosporangium</taxon>
    </lineage>
</organism>
<proteinExistence type="predicted"/>
<keyword evidence="3" id="KW-1185">Reference proteome</keyword>
<sequence length="227" mass="24915">MSGRDALVALTQESRALSAVLRDLEPEGLKLPTNCPPWDMQELVVHIAASIGLGDTGFPDAEPHAPLVGEADYYRRSERGTQVYRQNNVDQTQELARRILASTSAAQWFDEISRDSIAKLSQEDLDRIVLISGRGAMRLSDWVVTRVISVAAHGLDVALTLERTPWTTSSALQVMRPVFTALLGIELPVDLNWDDQAFLAAATGRRALAGDERTLLGPQAERFPLLS</sequence>
<dbReference type="InterPro" id="IPR024344">
    <property type="entry name" value="MDMPI_metal-binding"/>
</dbReference>
<evidence type="ECO:0000313" key="2">
    <source>
        <dbReference type="EMBL" id="SFI85841.1"/>
    </source>
</evidence>
<evidence type="ECO:0000259" key="1">
    <source>
        <dbReference type="Pfam" id="PF11716"/>
    </source>
</evidence>
<dbReference type="EMBL" id="FOQY01000005">
    <property type="protein sequence ID" value="SFI85841.1"/>
    <property type="molecule type" value="Genomic_DNA"/>
</dbReference>
<gene>
    <name evidence="2" type="ORF">SAMN05216275_105201</name>
</gene>
<dbReference type="RefSeq" id="WP_177245028.1">
    <property type="nucleotide sequence ID" value="NZ_FOQY01000005.1"/>
</dbReference>
<dbReference type="Gene3D" id="1.20.120.450">
    <property type="entry name" value="dinb family like domain"/>
    <property type="match status" value="1"/>
</dbReference>
<evidence type="ECO:0000313" key="3">
    <source>
        <dbReference type="Proteomes" id="UP000199111"/>
    </source>
</evidence>
<reference evidence="3" key="1">
    <citation type="submission" date="2016-10" db="EMBL/GenBank/DDBJ databases">
        <authorList>
            <person name="Varghese N."/>
            <person name="Submissions S."/>
        </authorList>
    </citation>
    <scope>NUCLEOTIDE SEQUENCE [LARGE SCALE GENOMIC DNA]</scope>
    <source>
        <strain evidence="3">CGMCC 4.2126</strain>
    </source>
</reference>
<name>A0A1I3LM94_9ACTN</name>
<dbReference type="Proteomes" id="UP000199111">
    <property type="component" value="Unassembled WGS sequence"/>
</dbReference>
<accession>A0A1I3LM94</accession>